<keyword evidence="2" id="KW-1185">Reference proteome</keyword>
<sequence>MKVAKLRTQGSPGLLGSLAPLVSCFRLCALHLRFQQDALMKVAPENPLSPGIAYAKRQAENYWNKSF</sequence>
<dbReference type="Proteomes" id="UP000001292">
    <property type="component" value="Unassembled WGS sequence"/>
</dbReference>
<evidence type="ECO:0000313" key="1">
    <source>
        <dbReference type="EMBL" id="EDW55587.1"/>
    </source>
</evidence>
<reference evidence="1 2" key="1">
    <citation type="journal article" date="2007" name="Nature">
        <title>Evolution of genes and genomes on the Drosophila phylogeny.</title>
        <authorList>
            <consortium name="Drosophila 12 Genomes Consortium"/>
            <person name="Clark A.G."/>
            <person name="Eisen M.B."/>
            <person name="Smith D.R."/>
            <person name="Bergman C.M."/>
            <person name="Oliver B."/>
            <person name="Markow T.A."/>
            <person name="Kaufman T.C."/>
            <person name="Kellis M."/>
            <person name="Gelbart W."/>
            <person name="Iyer V.N."/>
            <person name="Pollard D.A."/>
            <person name="Sackton T.B."/>
            <person name="Larracuente A.M."/>
            <person name="Singh N.D."/>
            <person name="Abad J.P."/>
            <person name="Abt D.N."/>
            <person name="Adryan B."/>
            <person name="Aguade M."/>
            <person name="Akashi H."/>
            <person name="Anderson W.W."/>
            <person name="Aquadro C.F."/>
            <person name="Ardell D.H."/>
            <person name="Arguello R."/>
            <person name="Artieri C.G."/>
            <person name="Barbash D.A."/>
            <person name="Barker D."/>
            <person name="Barsanti P."/>
            <person name="Batterham P."/>
            <person name="Batzoglou S."/>
            <person name="Begun D."/>
            <person name="Bhutkar A."/>
            <person name="Blanco E."/>
            <person name="Bosak S.A."/>
            <person name="Bradley R.K."/>
            <person name="Brand A.D."/>
            <person name="Brent M.R."/>
            <person name="Brooks A.N."/>
            <person name="Brown R.H."/>
            <person name="Butlin R.K."/>
            <person name="Caggese C."/>
            <person name="Calvi B.R."/>
            <person name="Bernardo de Carvalho A."/>
            <person name="Caspi A."/>
            <person name="Castrezana S."/>
            <person name="Celniker S.E."/>
            <person name="Chang J.L."/>
            <person name="Chapple C."/>
            <person name="Chatterji S."/>
            <person name="Chinwalla A."/>
            <person name="Civetta A."/>
            <person name="Clifton S.W."/>
            <person name="Comeron J.M."/>
            <person name="Costello J.C."/>
            <person name="Coyne J.A."/>
            <person name="Daub J."/>
            <person name="David R.G."/>
            <person name="Delcher A.L."/>
            <person name="Delehaunty K."/>
            <person name="Do C.B."/>
            <person name="Ebling H."/>
            <person name="Edwards K."/>
            <person name="Eickbush T."/>
            <person name="Evans J.D."/>
            <person name="Filipski A."/>
            <person name="Findeiss S."/>
            <person name="Freyhult E."/>
            <person name="Fulton L."/>
            <person name="Fulton R."/>
            <person name="Garcia A.C."/>
            <person name="Gardiner A."/>
            <person name="Garfield D.A."/>
            <person name="Garvin B.E."/>
            <person name="Gibson G."/>
            <person name="Gilbert D."/>
            <person name="Gnerre S."/>
            <person name="Godfrey J."/>
            <person name="Good R."/>
            <person name="Gotea V."/>
            <person name="Gravely B."/>
            <person name="Greenberg A.J."/>
            <person name="Griffiths-Jones S."/>
            <person name="Gross S."/>
            <person name="Guigo R."/>
            <person name="Gustafson E.A."/>
            <person name="Haerty W."/>
            <person name="Hahn M.W."/>
            <person name="Halligan D.L."/>
            <person name="Halpern A.L."/>
            <person name="Halter G.M."/>
            <person name="Han M.V."/>
            <person name="Heger A."/>
            <person name="Hillier L."/>
            <person name="Hinrichs A.S."/>
            <person name="Holmes I."/>
            <person name="Hoskins R.A."/>
            <person name="Hubisz M.J."/>
            <person name="Hultmark D."/>
            <person name="Huntley M.A."/>
            <person name="Jaffe D.B."/>
            <person name="Jagadeeshan S."/>
            <person name="Jeck W.R."/>
            <person name="Johnson J."/>
            <person name="Jones C.D."/>
            <person name="Jordan W.C."/>
            <person name="Karpen G.H."/>
            <person name="Kataoka E."/>
            <person name="Keightley P.D."/>
            <person name="Kheradpour P."/>
            <person name="Kirkness E.F."/>
            <person name="Koerich L.B."/>
            <person name="Kristiansen K."/>
            <person name="Kudrna D."/>
            <person name="Kulathinal R.J."/>
            <person name="Kumar S."/>
            <person name="Kwok R."/>
            <person name="Lander E."/>
            <person name="Langley C.H."/>
            <person name="Lapoint R."/>
            <person name="Lazzaro B.P."/>
            <person name="Lee S.J."/>
            <person name="Levesque L."/>
            <person name="Li R."/>
            <person name="Lin C.F."/>
            <person name="Lin M.F."/>
            <person name="Lindblad-Toh K."/>
            <person name="Llopart A."/>
            <person name="Long M."/>
            <person name="Low L."/>
            <person name="Lozovsky E."/>
            <person name="Lu J."/>
            <person name="Luo M."/>
            <person name="Machado C.A."/>
            <person name="Makalowski W."/>
            <person name="Marzo M."/>
            <person name="Matsuda M."/>
            <person name="Matzkin L."/>
            <person name="McAllister B."/>
            <person name="McBride C.S."/>
            <person name="McKernan B."/>
            <person name="McKernan K."/>
            <person name="Mendez-Lago M."/>
            <person name="Minx P."/>
            <person name="Mollenhauer M.U."/>
            <person name="Montooth K."/>
            <person name="Mount S.M."/>
            <person name="Mu X."/>
            <person name="Myers E."/>
            <person name="Negre B."/>
            <person name="Newfeld S."/>
            <person name="Nielsen R."/>
            <person name="Noor M.A."/>
            <person name="O'Grady P."/>
            <person name="Pachter L."/>
            <person name="Papaceit M."/>
            <person name="Parisi M.J."/>
            <person name="Parisi M."/>
            <person name="Parts L."/>
            <person name="Pedersen J.S."/>
            <person name="Pesole G."/>
            <person name="Phillippy A.M."/>
            <person name="Ponting C.P."/>
            <person name="Pop M."/>
            <person name="Porcelli D."/>
            <person name="Powell J.R."/>
            <person name="Prohaska S."/>
            <person name="Pruitt K."/>
            <person name="Puig M."/>
            <person name="Quesneville H."/>
            <person name="Ram K.R."/>
            <person name="Rand D."/>
            <person name="Rasmussen M.D."/>
            <person name="Reed L.K."/>
            <person name="Reenan R."/>
            <person name="Reily A."/>
            <person name="Remington K.A."/>
            <person name="Rieger T.T."/>
            <person name="Ritchie M.G."/>
            <person name="Robin C."/>
            <person name="Rogers Y.H."/>
            <person name="Rohde C."/>
            <person name="Rozas J."/>
            <person name="Rubenfield M.J."/>
            <person name="Ruiz A."/>
            <person name="Russo S."/>
            <person name="Salzberg S.L."/>
            <person name="Sanchez-Gracia A."/>
            <person name="Saranga D.J."/>
            <person name="Sato H."/>
            <person name="Schaeffer S.W."/>
            <person name="Schatz M.C."/>
            <person name="Schlenke T."/>
            <person name="Schwartz R."/>
            <person name="Segarra C."/>
            <person name="Singh R.S."/>
            <person name="Sirot L."/>
            <person name="Sirota M."/>
            <person name="Sisneros N.B."/>
            <person name="Smith C.D."/>
            <person name="Smith T.F."/>
            <person name="Spieth J."/>
            <person name="Stage D.E."/>
            <person name="Stark A."/>
            <person name="Stephan W."/>
            <person name="Strausberg R.L."/>
            <person name="Strempel S."/>
            <person name="Sturgill D."/>
            <person name="Sutton G."/>
            <person name="Sutton G.G."/>
            <person name="Tao W."/>
            <person name="Teichmann S."/>
            <person name="Tobari Y.N."/>
            <person name="Tomimura Y."/>
            <person name="Tsolas J.M."/>
            <person name="Valente V.L."/>
            <person name="Venter E."/>
            <person name="Venter J.C."/>
            <person name="Vicario S."/>
            <person name="Vieira F.G."/>
            <person name="Vilella A.J."/>
            <person name="Villasante A."/>
            <person name="Walenz B."/>
            <person name="Wang J."/>
            <person name="Wasserman M."/>
            <person name="Watts T."/>
            <person name="Wilson D."/>
            <person name="Wilson R.K."/>
            <person name="Wing R.A."/>
            <person name="Wolfner M.F."/>
            <person name="Wong A."/>
            <person name="Wong G.K."/>
            <person name="Wu C.I."/>
            <person name="Wu G."/>
            <person name="Yamamoto D."/>
            <person name="Yang H.P."/>
            <person name="Yang S.P."/>
            <person name="Yorke J.A."/>
            <person name="Yoshida K."/>
            <person name="Zdobnov E."/>
            <person name="Zhang P."/>
            <person name="Zhang Y."/>
            <person name="Zimin A.V."/>
            <person name="Baldwin J."/>
            <person name="Abdouelleil A."/>
            <person name="Abdulkadir J."/>
            <person name="Abebe A."/>
            <person name="Abera B."/>
            <person name="Abreu J."/>
            <person name="Acer S.C."/>
            <person name="Aftuck L."/>
            <person name="Alexander A."/>
            <person name="An P."/>
            <person name="Anderson E."/>
            <person name="Anderson S."/>
            <person name="Arachi H."/>
            <person name="Azer M."/>
            <person name="Bachantsang P."/>
            <person name="Barry A."/>
            <person name="Bayul T."/>
            <person name="Berlin A."/>
            <person name="Bessette D."/>
            <person name="Bloom T."/>
            <person name="Blye J."/>
            <person name="Boguslavskiy L."/>
            <person name="Bonnet C."/>
            <person name="Boukhgalter B."/>
            <person name="Bourzgui I."/>
            <person name="Brown A."/>
            <person name="Cahill P."/>
            <person name="Channer S."/>
            <person name="Cheshatsang Y."/>
            <person name="Chuda L."/>
            <person name="Citroen M."/>
            <person name="Collymore A."/>
            <person name="Cooke P."/>
            <person name="Costello M."/>
            <person name="D'Aco K."/>
            <person name="Daza R."/>
            <person name="De Haan G."/>
            <person name="DeGray S."/>
            <person name="DeMaso C."/>
            <person name="Dhargay N."/>
            <person name="Dooley K."/>
            <person name="Dooley E."/>
            <person name="Doricent M."/>
            <person name="Dorje P."/>
            <person name="Dorjee K."/>
            <person name="Dupes A."/>
            <person name="Elong R."/>
            <person name="Falk J."/>
            <person name="Farina A."/>
            <person name="Faro S."/>
            <person name="Ferguson D."/>
            <person name="Fisher S."/>
            <person name="Foley C.D."/>
            <person name="Franke A."/>
            <person name="Friedrich D."/>
            <person name="Gadbois L."/>
            <person name="Gearin G."/>
            <person name="Gearin C.R."/>
            <person name="Giannoukos G."/>
            <person name="Goode T."/>
            <person name="Graham J."/>
            <person name="Grandbois E."/>
            <person name="Grewal S."/>
            <person name="Gyaltsen K."/>
            <person name="Hafez N."/>
            <person name="Hagos B."/>
            <person name="Hall J."/>
            <person name="Henson C."/>
            <person name="Hollinger A."/>
            <person name="Honan T."/>
            <person name="Huard M.D."/>
            <person name="Hughes L."/>
            <person name="Hurhula B."/>
            <person name="Husby M.E."/>
            <person name="Kamat A."/>
            <person name="Kanga B."/>
            <person name="Kashin S."/>
            <person name="Khazanovich D."/>
            <person name="Kisner P."/>
            <person name="Lance K."/>
            <person name="Lara M."/>
            <person name="Lee W."/>
            <person name="Lennon N."/>
            <person name="Letendre F."/>
            <person name="LeVine R."/>
            <person name="Lipovsky A."/>
            <person name="Liu X."/>
            <person name="Liu J."/>
            <person name="Liu S."/>
            <person name="Lokyitsang T."/>
            <person name="Lokyitsang Y."/>
            <person name="Lubonja R."/>
            <person name="Lui A."/>
            <person name="MacDonald P."/>
            <person name="Magnisalis V."/>
            <person name="Maru K."/>
            <person name="Matthews C."/>
            <person name="McCusker W."/>
            <person name="McDonough S."/>
            <person name="Mehta T."/>
            <person name="Meldrim J."/>
            <person name="Meneus L."/>
            <person name="Mihai O."/>
            <person name="Mihalev A."/>
            <person name="Mihova T."/>
            <person name="Mittelman R."/>
            <person name="Mlenga V."/>
            <person name="Montmayeur A."/>
            <person name="Mulrain L."/>
            <person name="Navidi A."/>
            <person name="Naylor J."/>
            <person name="Negash T."/>
            <person name="Nguyen T."/>
            <person name="Nguyen N."/>
            <person name="Nicol R."/>
            <person name="Norbu C."/>
            <person name="Norbu N."/>
            <person name="Novod N."/>
            <person name="O'Neill B."/>
            <person name="Osman S."/>
            <person name="Markiewicz E."/>
            <person name="Oyono O.L."/>
            <person name="Patti C."/>
            <person name="Phunkhang P."/>
            <person name="Pierre F."/>
            <person name="Priest M."/>
            <person name="Raghuraman S."/>
            <person name="Rege F."/>
            <person name="Reyes R."/>
            <person name="Rise C."/>
            <person name="Rogov P."/>
            <person name="Ross K."/>
            <person name="Ryan E."/>
            <person name="Settipalli S."/>
            <person name="Shea T."/>
            <person name="Sherpa N."/>
            <person name="Shi L."/>
            <person name="Shih D."/>
            <person name="Sparrow T."/>
            <person name="Spaulding J."/>
            <person name="Stalker J."/>
            <person name="Stange-Thomann N."/>
            <person name="Stavropoulos S."/>
            <person name="Stone C."/>
            <person name="Strader C."/>
            <person name="Tesfaye S."/>
            <person name="Thomson T."/>
            <person name="Thoulutsang Y."/>
            <person name="Thoulutsang D."/>
            <person name="Topham K."/>
            <person name="Topping I."/>
            <person name="Tsamla T."/>
            <person name="Vassiliev H."/>
            <person name="Vo A."/>
            <person name="Wangchuk T."/>
            <person name="Wangdi T."/>
            <person name="Weiand M."/>
            <person name="Wilkinson J."/>
            <person name="Wilson A."/>
            <person name="Yadav S."/>
            <person name="Young G."/>
            <person name="Yu Q."/>
            <person name="Zembek L."/>
            <person name="Zhong D."/>
            <person name="Zimmer A."/>
            <person name="Zwirko Z."/>
            <person name="Jaffe D.B."/>
            <person name="Alvarez P."/>
            <person name="Brockman W."/>
            <person name="Butler J."/>
            <person name="Chin C."/>
            <person name="Gnerre S."/>
            <person name="Grabherr M."/>
            <person name="Kleber M."/>
            <person name="Mauceli E."/>
            <person name="MacCallum I."/>
        </authorList>
    </citation>
    <scope>NUCLEOTIDE SEQUENCE [LARGE SCALE GENOMIC DNA]</scope>
    <source>
        <strain evidence="2">Rob3c / Tucson 14021-0248.25</strain>
    </source>
</reference>
<name>B4I5D1_DROSE</name>
<proteinExistence type="predicted"/>
<protein>
    <submittedName>
        <fullName evidence="1">GM17109</fullName>
    </submittedName>
</protein>
<accession>B4I5D1</accession>
<evidence type="ECO:0000313" key="2">
    <source>
        <dbReference type="Proteomes" id="UP000001292"/>
    </source>
</evidence>
<dbReference type="EMBL" id="CH480822">
    <property type="protein sequence ID" value="EDW55587.1"/>
    <property type="molecule type" value="Genomic_DNA"/>
</dbReference>
<gene>
    <name evidence="1" type="primary">Dsec\GM17109</name>
    <name evidence="1" type="ORF">Dsec_GM17109</name>
</gene>
<dbReference type="HOGENOM" id="CLU_2815213_0_0_1"/>
<dbReference type="AlphaFoldDB" id="B4I5D1"/>
<organism evidence="2">
    <name type="scientific">Drosophila sechellia</name>
    <name type="common">Fruit fly</name>
    <dbReference type="NCBI Taxonomy" id="7238"/>
    <lineage>
        <taxon>Eukaryota</taxon>
        <taxon>Metazoa</taxon>
        <taxon>Ecdysozoa</taxon>
        <taxon>Arthropoda</taxon>
        <taxon>Hexapoda</taxon>
        <taxon>Insecta</taxon>
        <taxon>Pterygota</taxon>
        <taxon>Neoptera</taxon>
        <taxon>Endopterygota</taxon>
        <taxon>Diptera</taxon>
        <taxon>Brachycera</taxon>
        <taxon>Muscomorpha</taxon>
        <taxon>Ephydroidea</taxon>
        <taxon>Drosophilidae</taxon>
        <taxon>Drosophila</taxon>
        <taxon>Sophophora</taxon>
    </lineage>
</organism>